<gene>
    <name evidence="1" type="ORF">I602_1932</name>
</gene>
<dbReference type="PROSITE" id="PS51257">
    <property type="entry name" value="PROKAR_LIPOPROTEIN"/>
    <property type="match status" value="1"/>
</dbReference>
<protein>
    <recommendedName>
        <fullName evidence="3">Lipoprotein</fullName>
    </recommendedName>
</protein>
<name>A0A0M9CH16_9FLAO</name>
<sequence>MRKSLVLLNLIIFTFLSCEKDDFCTQNPVTPNLILRFYDDTNRDSVKVVDNLYVWAEGKDSLFINSSLDSLFIPLNSAATETVYNFSKNNVVNQFTIQYTTENEYVSRSCGFKVIFNDVNFASDNTWITDFEPNTLTTIENQTEAHVQIYH</sequence>
<evidence type="ECO:0000313" key="1">
    <source>
        <dbReference type="EMBL" id="KOY52372.1"/>
    </source>
</evidence>
<accession>A0A0M9CH16</accession>
<organism evidence="1 2">
    <name type="scientific">Polaribacter dokdonensis DSW-5</name>
    <dbReference type="NCBI Taxonomy" id="1300348"/>
    <lineage>
        <taxon>Bacteria</taxon>
        <taxon>Pseudomonadati</taxon>
        <taxon>Bacteroidota</taxon>
        <taxon>Flavobacteriia</taxon>
        <taxon>Flavobacteriales</taxon>
        <taxon>Flavobacteriaceae</taxon>
    </lineage>
</organism>
<dbReference type="Pfam" id="PF20050">
    <property type="entry name" value="DUF6452"/>
    <property type="match status" value="1"/>
</dbReference>
<reference evidence="1 2" key="1">
    <citation type="submission" date="2015-07" db="EMBL/GenBank/DDBJ databases">
        <title>Genome of Polaribacter dokdonenesis DSW-5, isolated from seawater off Dokdo in Korea.</title>
        <authorList>
            <person name="Yoon K."/>
            <person name="Song J.Y."/>
            <person name="Kim J.F."/>
        </authorList>
    </citation>
    <scope>NUCLEOTIDE SEQUENCE [LARGE SCALE GENOMIC DNA]</scope>
    <source>
        <strain evidence="1 2">DSW-5</strain>
    </source>
</reference>
<dbReference type="OrthoDB" id="663527at2"/>
<dbReference type="EMBL" id="LGBR01000001">
    <property type="protein sequence ID" value="KOY52372.1"/>
    <property type="molecule type" value="Genomic_DNA"/>
</dbReference>
<dbReference type="STRING" id="1300348.I602_1932"/>
<dbReference type="PATRIC" id="fig|1300348.6.peg.1931"/>
<dbReference type="AlphaFoldDB" id="A0A0M9CH16"/>
<dbReference type="InterPro" id="IPR045607">
    <property type="entry name" value="DUF6452"/>
</dbReference>
<proteinExistence type="predicted"/>
<comment type="caution">
    <text evidence="1">The sequence shown here is derived from an EMBL/GenBank/DDBJ whole genome shotgun (WGS) entry which is preliminary data.</text>
</comment>
<evidence type="ECO:0000313" key="2">
    <source>
        <dbReference type="Proteomes" id="UP000037716"/>
    </source>
</evidence>
<dbReference type="Proteomes" id="UP000037716">
    <property type="component" value="Unassembled WGS sequence"/>
</dbReference>
<evidence type="ECO:0008006" key="3">
    <source>
        <dbReference type="Google" id="ProtNLM"/>
    </source>
</evidence>